<reference evidence="1 2" key="1">
    <citation type="journal article" date="2018" name="Sci. Data">
        <title>The draft genome sequence of cork oak.</title>
        <authorList>
            <person name="Ramos A.M."/>
            <person name="Usie A."/>
            <person name="Barbosa P."/>
            <person name="Barros P.M."/>
            <person name="Capote T."/>
            <person name="Chaves I."/>
            <person name="Simoes F."/>
            <person name="Abreu I."/>
            <person name="Carrasquinho I."/>
            <person name="Faro C."/>
            <person name="Guimaraes J.B."/>
            <person name="Mendonca D."/>
            <person name="Nobrega F."/>
            <person name="Rodrigues L."/>
            <person name="Saibo N.J.M."/>
            <person name="Varela M.C."/>
            <person name="Egas C."/>
            <person name="Matos J."/>
            <person name="Miguel C.M."/>
            <person name="Oliveira M.M."/>
            <person name="Ricardo C.P."/>
            <person name="Goncalves S."/>
        </authorList>
    </citation>
    <scope>NUCLEOTIDE SEQUENCE [LARGE SCALE GENOMIC DNA]</scope>
    <source>
        <strain evidence="2">cv. HL8</strain>
    </source>
</reference>
<evidence type="ECO:0008006" key="3">
    <source>
        <dbReference type="Google" id="ProtNLM"/>
    </source>
</evidence>
<evidence type="ECO:0000313" key="2">
    <source>
        <dbReference type="Proteomes" id="UP000237347"/>
    </source>
</evidence>
<dbReference type="AlphaFoldDB" id="A0AAW0MA74"/>
<dbReference type="Proteomes" id="UP000237347">
    <property type="component" value="Unassembled WGS sequence"/>
</dbReference>
<protein>
    <recommendedName>
        <fullName evidence="3">RRM domain-containing protein</fullName>
    </recommendedName>
</protein>
<dbReference type="InterPro" id="IPR035979">
    <property type="entry name" value="RBD_domain_sf"/>
</dbReference>
<organism evidence="1 2">
    <name type="scientific">Quercus suber</name>
    <name type="common">Cork oak</name>
    <dbReference type="NCBI Taxonomy" id="58331"/>
    <lineage>
        <taxon>Eukaryota</taxon>
        <taxon>Viridiplantae</taxon>
        <taxon>Streptophyta</taxon>
        <taxon>Embryophyta</taxon>
        <taxon>Tracheophyta</taxon>
        <taxon>Spermatophyta</taxon>
        <taxon>Magnoliopsida</taxon>
        <taxon>eudicotyledons</taxon>
        <taxon>Gunneridae</taxon>
        <taxon>Pentapetalae</taxon>
        <taxon>rosids</taxon>
        <taxon>fabids</taxon>
        <taxon>Fagales</taxon>
        <taxon>Fagaceae</taxon>
        <taxon>Quercus</taxon>
    </lineage>
</organism>
<gene>
    <name evidence="1" type="ORF">CFP56_002193</name>
</gene>
<proteinExistence type="predicted"/>
<keyword evidence="2" id="KW-1185">Reference proteome</keyword>
<accession>A0AAW0MA74</accession>
<evidence type="ECO:0000313" key="1">
    <source>
        <dbReference type="EMBL" id="KAK7859737.1"/>
    </source>
</evidence>
<dbReference type="EMBL" id="PKMF04000010">
    <property type="protein sequence ID" value="KAK7859737.1"/>
    <property type="molecule type" value="Genomic_DNA"/>
</dbReference>
<name>A0AAW0MA74_QUESU</name>
<sequence>MFWQKRSVSSFHSFSFFQFQVYELVSKWKTKERDTFDIVVDLETMWATTTTVSFPFYTKAKPPNSLSSFATNNRNSLKLKASLSDYPLASRIMVRSKLNLNLLIDLSSGYSLIRGIMRSADLPYSTNESSLQQQFSNFGQIAEGKCHIRSLNFDGRVIYVELAKPGGDASKGYLRTLGPPKVPHLHFQEQDEVPDCWY</sequence>
<comment type="caution">
    <text evidence="1">The sequence shown here is derived from an EMBL/GenBank/DDBJ whole genome shotgun (WGS) entry which is preliminary data.</text>
</comment>
<dbReference type="GO" id="GO:0003676">
    <property type="term" value="F:nucleic acid binding"/>
    <property type="evidence" value="ECO:0007669"/>
    <property type="project" value="InterPro"/>
</dbReference>
<dbReference type="SUPFAM" id="SSF54928">
    <property type="entry name" value="RNA-binding domain, RBD"/>
    <property type="match status" value="1"/>
</dbReference>